<proteinExistence type="predicted"/>
<reference evidence="3 4" key="1">
    <citation type="submission" date="2019-08" db="EMBL/GenBank/DDBJ databases">
        <title>Lewinella sp. strain SSH13 Genome sequencing and assembly.</title>
        <authorList>
            <person name="Kim I."/>
        </authorList>
    </citation>
    <scope>NUCLEOTIDE SEQUENCE [LARGE SCALE GENOMIC DNA]</scope>
    <source>
        <strain evidence="3 4">SSH13</strain>
    </source>
</reference>
<name>A0A5C7FXL8_9BACT</name>
<keyword evidence="4" id="KW-1185">Reference proteome</keyword>
<dbReference type="Proteomes" id="UP000321907">
    <property type="component" value="Unassembled WGS sequence"/>
</dbReference>
<protein>
    <recommendedName>
        <fullName evidence="2">Tail specific protease domain-containing protein</fullName>
    </recommendedName>
</protein>
<dbReference type="GO" id="GO:0006508">
    <property type="term" value="P:proteolysis"/>
    <property type="evidence" value="ECO:0007669"/>
    <property type="project" value="InterPro"/>
</dbReference>
<dbReference type="EMBL" id="VOXD01000002">
    <property type="protein sequence ID" value="TXF91528.1"/>
    <property type="molecule type" value="Genomic_DNA"/>
</dbReference>
<dbReference type="GO" id="GO:0004175">
    <property type="term" value="F:endopeptidase activity"/>
    <property type="evidence" value="ECO:0007669"/>
    <property type="project" value="TreeGrafter"/>
</dbReference>
<dbReference type="Pfam" id="PF03572">
    <property type="entry name" value="Peptidase_S41"/>
    <property type="match status" value="1"/>
</dbReference>
<accession>A0A5C7FXL8</accession>
<evidence type="ECO:0000259" key="2">
    <source>
        <dbReference type="Pfam" id="PF03572"/>
    </source>
</evidence>
<organism evidence="3 4">
    <name type="scientific">Neolewinella aurantiaca</name>
    <dbReference type="NCBI Taxonomy" id="2602767"/>
    <lineage>
        <taxon>Bacteria</taxon>
        <taxon>Pseudomonadati</taxon>
        <taxon>Bacteroidota</taxon>
        <taxon>Saprospiria</taxon>
        <taxon>Saprospirales</taxon>
        <taxon>Lewinellaceae</taxon>
        <taxon>Neolewinella</taxon>
    </lineage>
</organism>
<dbReference type="GO" id="GO:0030288">
    <property type="term" value="C:outer membrane-bounded periplasmic space"/>
    <property type="evidence" value="ECO:0007669"/>
    <property type="project" value="TreeGrafter"/>
</dbReference>
<evidence type="ECO:0000256" key="1">
    <source>
        <dbReference type="SAM" id="SignalP"/>
    </source>
</evidence>
<dbReference type="GO" id="GO:0008236">
    <property type="term" value="F:serine-type peptidase activity"/>
    <property type="evidence" value="ECO:0007669"/>
    <property type="project" value="InterPro"/>
</dbReference>
<dbReference type="GO" id="GO:0007165">
    <property type="term" value="P:signal transduction"/>
    <property type="evidence" value="ECO:0007669"/>
    <property type="project" value="TreeGrafter"/>
</dbReference>
<gene>
    <name evidence="3" type="ORF">FUA23_02190</name>
</gene>
<keyword evidence="1" id="KW-0732">Signal</keyword>
<sequence length="472" mass="52132">MIRFIALLLCSTSLLSAQKMFPADAAQEAAEEIYLEIKERHPYPATIAGLRALDSARTQVQKQLAARVNGHDSIAYHEFVGLVSPLQEATNCGHLILGPYLDSVANREIRENNFPLYLIQIETGEYVLHSGISTATDSLSPGTVVTALNGENIKTVIGQIAPFSGINDDKNDEALLYKVARAPMFLYQTYYGIQDSIIITIRNETGPENRTVFPKMVPYTDPKKSKTPIAKTLDFKFSEDGETGILKIKKFSSYKFTDGNYYRFIRQVFDTLKTTGTDQLIIDIRDNGGGNSGRINHLYQFLTDKKFYFTAEARMTGPARAQANDDAKTIRRLEAGAVSRRDRRLQRRLTKPLKPVKKKLRYDGKVVVLINPVSFSASGIFARMVQGSGRGKLVGDVSGASAAIMYGASKQGDPILIGPSDDFELKVNTIGLIPQYPASGNITPDYIVKPTLAGIKAGKDEQMEKAMEIVKQ</sequence>
<dbReference type="SUPFAM" id="SSF52096">
    <property type="entry name" value="ClpP/crotonase"/>
    <property type="match status" value="1"/>
</dbReference>
<feature type="signal peptide" evidence="1">
    <location>
        <begin position="1"/>
        <end position="25"/>
    </location>
</feature>
<dbReference type="InterPro" id="IPR029045">
    <property type="entry name" value="ClpP/crotonase-like_dom_sf"/>
</dbReference>
<dbReference type="PANTHER" id="PTHR32060:SF30">
    <property type="entry name" value="CARBOXY-TERMINAL PROCESSING PROTEASE CTPA"/>
    <property type="match status" value="1"/>
</dbReference>
<dbReference type="AlphaFoldDB" id="A0A5C7FXL8"/>
<comment type="caution">
    <text evidence="3">The sequence shown here is derived from an EMBL/GenBank/DDBJ whole genome shotgun (WGS) entry which is preliminary data.</text>
</comment>
<dbReference type="PANTHER" id="PTHR32060">
    <property type="entry name" value="TAIL-SPECIFIC PROTEASE"/>
    <property type="match status" value="1"/>
</dbReference>
<dbReference type="OrthoDB" id="5480566at2"/>
<feature type="domain" description="Tail specific protease" evidence="2">
    <location>
        <begin position="243"/>
        <end position="401"/>
    </location>
</feature>
<evidence type="ECO:0000313" key="4">
    <source>
        <dbReference type="Proteomes" id="UP000321907"/>
    </source>
</evidence>
<dbReference type="RefSeq" id="WP_147929068.1">
    <property type="nucleotide sequence ID" value="NZ_VOXD01000002.1"/>
</dbReference>
<dbReference type="InterPro" id="IPR005151">
    <property type="entry name" value="Tail-specific_protease"/>
</dbReference>
<evidence type="ECO:0000313" key="3">
    <source>
        <dbReference type="EMBL" id="TXF91528.1"/>
    </source>
</evidence>
<feature type="chain" id="PRO_5023056826" description="Tail specific protease domain-containing protein" evidence="1">
    <location>
        <begin position="26"/>
        <end position="472"/>
    </location>
</feature>
<dbReference type="Gene3D" id="3.90.226.10">
    <property type="entry name" value="2-enoyl-CoA Hydratase, Chain A, domain 1"/>
    <property type="match status" value="1"/>
</dbReference>